<dbReference type="AlphaFoldDB" id="A0AAQ3UBQ1"/>
<organism evidence="3 4">
    <name type="scientific">Paspalum notatum var. saurae</name>
    <dbReference type="NCBI Taxonomy" id="547442"/>
    <lineage>
        <taxon>Eukaryota</taxon>
        <taxon>Viridiplantae</taxon>
        <taxon>Streptophyta</taxon>
        <taxon>Embryophyta</taxon>
        <taxon>Tracheophyta</taxon>
        <taxon>Spermatophyta</taxon>
        <taxon>Magnoliopsida</taxon>
        <taxon>Liliopsida</taxon>
        <taxon>Poales</taxon>
        <taxon>Poaceae</taxon>
        <taxon>PACMAD clade</taxon>
        <taxon>Panicoideae</taxon>
        <taxon>Andropogonodae</taxon>
        <taxon>Paspaleae</taxon>
        <taxon>Paspalinae</taxon>
        <taxon>Paspalum</taxon>
    </lineage>
</organism>
<name>A0AAQ3UBQ1_PASNO</name>
<dbReference type="Proteomes" id="UP001341281">
    <property type="component" value="Chromosome 08"/>
</dbReference>
<feature type="region of interest" description="Disordered" evidence="1">
    <location>
        <begin position="474"/>
        <end position="516"/>
    </location>
</feature>
<dbReference type="PANTHER" id="PTHR48258">
    <property type="entry name" value="DUF4218 DOMAIN-CONTAINING PROTEIN-RELATED"/>
    <property type="match status" value="1"/>
</dbReference>
<evidence type="ECO:0000313" key="4">
    <source>
        <dbReference type="Proteomes" id="UP001341281"/>
    </source>
</evidence>
<dbReference type="EMBL" id="CP144752">
    <property type="protein sequence ID" value="WVZ88534.1"/>
    <property type="molecule type" value="Genomic_DNA"/>
</dbReference>
<dbReference type="InterPro" id="IPR025312">
    <property type="entry name" value="DUF4216"/>
</dbReference>
<keyword evidence="4" id="KW-1185">Reference proteome</keyword>
<feature type="non-terminal residue" evidence="3">
    <location>
        <position position="516"/>
    </location>
</feature>
<feature type="compositionally biased region" description="Polar residues" evidence="1">
    <location>
        <begin position="370"/>
        <end position="379"/>
    </location>
</feature>
<evidence type="ECO:0000259" key="2">
    <source>
        <dbReference type="Pfam" id="PF13952"/>
    </source>
</evidence>
<evidence type="ECO:0000313" key="3">
    <source>
        <dbReference type="EMBL" id="WVZ88534.1"/>
    </source>
</evidence>
<feature type="domain" description="DUF4216" evidence="2">
    <location>
        <begin position="143"/>
        <end position="200"/>
    </location>
</feature>
<feature type="region of interest" description="Disordered" evidence="1">
    <location>
        <begin position="368"/>
        <end position="401"/>
    </location>
</feature>
<feature type="compositionally biased region" description="Basic and acidic residues" evidence="1">
    <location>
        <begin position="391"/>
        <end position="401"/>
    </location>
</feature>
<proteinExistence type="predicted"/>
<evidence type="ECO:0000256" key="1">
    <source>
        <dbReference type="SAM" id="MobiDB-lite"/>
    </source>
</evidence>
<protein>
    <recommendedName>
        <fullName evidence="2">DUF4216 domain-containing protein</fullName>
    </recommendedName>
</protein>
<dbReference type="Pfam" id="PF13952">
    <property type="entry name" value="DUF4216"/>
    <property type="match status" value="1"/>
</dbReference>
<gene>
    <name evidence="3" type="ORF">U9M48_035051</name>
</gene>
<accession>A0AAQ3UBQ1</accession>
<sequence>NIKRVVNVSTGKLNGLKSHDYHILMERLLPVMFCGYFDDELWKLFTELSYFYRQLCAKAMNREEIPHDLRQLSCGDVTAKNFSRYDINGFCFRTAKLEASRPLAATCNSGVVTTASDANDNTLEYYGVIQNIIEYTFGGPKVLKVVFFDCLWFDPRNGTRVDEFGMVDVKHNSRLQGQYSNIVLAHQVEQVYYMPYPHPRDDVADVYQEEDVGDAFPISDEAGLNQLGSDVMELLNEEPGPSSTKCRRSLRIQQIQERLNAVRVNRFNRFIGKEQRMEAKSGIKLSFVNVYIEGHKGSDPENPEVLCGEQATEKLAKYKENVIQRHGPEFDWRTAAPDVEAIYYAGGGLPHGRWGLGDGALVYDRIPRPQRTSQGSSSRRPSKAQQEAQQEETRRLQEKTHRLREDNDYMMTYLAVTRRLREDNDYMMTYLATLSQKFGGNISEFRPPQPYPQMPSNYFSSPITQGPLLGDAQGWLGSNAPEFRPTQPFPQVPPNYFSTPSDQGSPLGDAQGQAIV</sequence>
<dbReference type="PANTHER" id="PTHR48258:SF11">
    <property type="entry name" value="TDCA1-ORF2 PROTEIN"/>
    <property type="match status" value="1"/>
</dbReference>
<reference evidence="3 4" key="1">
    <citation type="submission" date="2024-02" db="EMBL/GenBank/DDBJ databases">
        <title>High-quality chromosome-scale genome assembly of Pensacola bahiagrass (Paspalum notatum Flugge var. saurae).</title>
        <authorList>
            <person name="Vega J.M."/>
            <person name="Podio M."/>
            <person name="Orjuela J."/>
            <person name="Siena L.A."/>
            <person name="Pessino S.C."/>
            <person name="Combes M.C."/>
            <person name="Mariac C."/>
            <person name="Albertini E."/>
            <person name="Pupilli F."/>
            <person name="Ortiz J.P.A."/>
            <person name="Leblanc O."/>
        </authorList>
    </citation>
    <scope>NUCLEOTIDE SEQUENCE [LARGE SCALE GENOMIC DNA]</scope>
    <source>
        <strain evidence="3">R1</strain>
        <tissue evidence="3">Leaf</tissue>
    </source>
</reference>